<feature type="compositionally biased region" description="Low complexity" evidence="1">
    <location>
        <begin position="30"/>
        <end position="56"/>
    </location>
</feature>
<evidence type="ECO:0000313" key="4">
    <source>
        <dbReference type="Proteomes" id="UP001596098"/>
    </source>
</evidence>
<keyword evidence="2" id="KW-0732">Signal</keyword>
<evidence type="ECO:0008006" key="5">
    <source>
        <dbReference type="Google" id="ProtNLM"/>
    </source>
</evidence>
<dbReference type="EMBL" id="JBHSQI010000003">
    <property type="protein sequence ID" value="MFC6153467.1"/>
    <property type="molecule type" value="Genomic_DNA"/>
</dbReference>
<evidence type="ECO:0000256" key="1">
    <source>
        <dbReference type="SAM" id="MobiDB-lite"/>
    </source>
</evidence>
<comment type="caution">
    <text evidence="3">The sequence shown here is derived from an EMBL/GenBank/DDBJ whole genome shotgun (WGS) entry which is preliminary data.</text>
</comment>
<dbReference type="Proteomes" id="UP001596098">
    <property type="component" value="Unassembled WGS sequence"/>
</dbReference>
<feature type="chain" id="PRO_5045535780" description="Lipoprotein" evidence="2">
    <location>
        <begin position="22"/>
        <end position="163"/>
    </location>
</feature>
<organism evidence="3 4">
    <name type="scientific">Nocardioides yefusunii</name>
    <dbReference type="NCBI Taxonomy" id="2500546"/>
    <lineage>
        <taxon>Bacteria</taxon>
        <taxon>Bacillati</taxon>
        <taxon>Actinomycetota</taxon>
        <taxon>Actinomycetes</taxon>
        <taxon>Propionibacteriales</taxon>
        <taxon>Nocardioidaceae</taxon>
        <taxon>Nocardioides</taxon>
    </lineage>
</organism>
<feature type="region of interest" description="Disordered" evidence="1">
    <location>
        <begin position="24"/>
        <end position="56"/>
    </location>
</feature>
<sequence length="163" mass="16561">MKHLGTALLLAALLSACGSTHDTSDTVALPEATSPAGASASSGPSASAAPASTEPATCRRAATRWVEQAGMHLAAAVSGSAAMSASLDSDRLTDSARKVAATCGERVQEIVHSTTENLALTSTTVLRCQTEGTCDESSPQGLDEMTNQAFTSVLEVRNLVGAR</sequence>
<accession>A0ABW1QXA3</accession>
<gene>
    <name evidence="3" type="ORF">ACFPWU_07290</name>
</gene>
<proteinExistence type="predicted"/>
<dbReference type="RefSeq" id="WP_128221288.1">
    <property type="nucleotide sequence ID" value="NZ_CP034929.1"/>
</dbReference>
<reference evidence="4" key="1">
    <citation type="journal article" date="2019" name="Int. J. Syst. Evol. Microbiol.">
        <title>The Global Catalogue of Microorganisms (GCM) 10K type strain sequencing project: providing services to taxonomists for standard genome sequencing and annotation.</title>
        <authorList>
            <consortium name="The Broad Institute Genomics Platform"/>
            <consortium name="The Broad Institute Genome Sequencing Center for Infectious Disease"/>
            <person name="Wu L."/>
            <person name="Ma J."/>
        </authorList>
    </citation>
    <scope>NUCLEOTIDE SEQUENCE [LARGE SCALE GENOMIC DNA]</scope>
    <source>
        <strain evidence="4">DFY28</strain>
    </source>
</reference>
<keyword evidence="4" id="KW-1185">Reference proteome</keyword>
<evidence type="ECO:0000313" key="3">
    <source>
        <dbReference type="EMBL" id="MFC6153467.1"/>
    </source>
</evidence>
<name>A0ABW1QXA3_9ACTN</name>
<dbReference type="PROSITE" id="PS51257">
    <property type="entry name" value="PROKAR_LIPOPROTEIN"/>
    <property type="match status" value="1"/>
</dbReference>
<protein>
    <recommendedName>
        <fullName evidence="5">Lipoprotein</fullName>
    </recommendedName>
</protein>
<evidence type="ECO:0000256" key="2">
    <source>
        <dbReference type="SAM" id="SignalP"/>
    </source>
</evidence>
<feature type="signal peptide" evidence="2">
    <location>
        <begin position="1"/>
        <end position="21"/>
    </location>
</feature>